<dbReference type="Proteomes" id="UP000684084">
    <property type="component" value="Unassembled WGS sequence"/>
</dbReference>
<accession>A0A915ZKP5</accession>
<dbReference type="EMBL" id="CAGKOT010000043">
    <property type="protein sequence ID" value="CAB5381064.1"/>
    <property type="molecule type" value="Genomic_DNA"/>
</dbReference>
<evidence type="ECO:0000313" key="2">
    <source>
        <dbReference type="Proteomes" id="UP000684084"/>
    </source>
</evidence>
<proteinExistence type="predicted"/>
<dbReference type="OrthoDB" id="10321604at2759"/>
<gene>
    <name evidence="1" type="ORF">CHRIB12_LOCUS17393</name>
</gene>
<protein>
    <submittedName>
        <fullName evidence="1">Uncharacterized protein</fullName>
    </submittedName>
</protein>
<reference evidence="1" key="1">
    <citation type="submission" date="2020-05" db="EMBL/GenBank/DDBJ databases">
        <authorList>
            <person name="Rincon C."/>
            <person name="Sanders R I."/>
            <person name="Robbins C."/>
            <person name="Chaturvedi A."/>
        </authorList>
    </citation>
    <scope>NUCLEOTIDE SEQUENCE</scope>
    <source>
        <strain evidence="1">CHB12</strain>
    </source>
</reference>
<evidence type="ECO:0000313" key="1">
    <source>
        <dbReference type="EMBL" id="CAB5381064.1"/>
    </source>
</evidence>
<organism evidence="1 2">
    <name type="scientific">Rhizophagus irregularis</name>
    <dbReference type="NCBI Taxonomy" id="588596"/>
    <lineage>
        <taxon>Eukaryota</taxon>
        <taxon>Fungi</taxon>
        <taxon>Fungi incertae sedis</taxon>
        <taxon>Mucoromycota</taxon>
        <taxon>Glomeromycotina</taxon>
        <taxon>Glomeromycetes</taxon>
        <taxon>Glomerales</taxon>
        <taxon>Glomeraceae</taxon>
        <taxon>Rhizophagus</taxon>
    </lineage>
</organism>
<comment type="caution">
    <text evidence="1">The sequence shown here is derived from an EMBL/GenBank/DDBJ whole genome shotgun (WGS) entry which is preliminary data.</text>
</comment>
<sequence length="99" mass="11504">MNLESESLSKSNDNDNNKLESSFISLLSEKIKSGDLEHVLKLLSKKKIKRDHEDDLNLMSYLSNKNERHDNFNSIDRSSLNKQGLFRLDLSSIRSYEDE</sequence>
<dbReference type="AlphaFoldDB" id="A0A915ZKP5"/>
<name>A0A915ZKP5_9GLOM</name>